<proteinExistence type="predicted"/>
<comment type="caution">
    <text evidence="1">The sequence shown here is derived from an EMBL/GenBank/DDBJ whole genome shotgun (WGS) entry which is preliminary data.</text>
</comment>
<organism evidence="1 2">
    <name type="scientific">Aporhodopirellula aestuarii</name>
    <dbReference type="NCBI Taxonomy" id="2950107"/>
    <lineage>
        <taxon>Bacteria</taxon>
        <taxon>Pseudomonadati</taxon>
        <taxon>Planctomycetota</taxon>
        <taxon>Planctomycetia</taxon>
        <taxon>Pirellulales</taxon>
        <taxon>Pirellulaceae</taxon>
        <taxon>Aporhodopirellula</taxon>
    </lineage>
</organism>
<dbReference type="RefSeq" id="WP_250930631.1">
    <property type="nucleotide sequence ID" value="NZ_JAMQBK010000059.1"/>
</dbReference>
<dbReference type="Proteomes" id="UP001202961">
    <property type="component" value="Unassembled WGS sequence"/>
</dbReference>
<keyword evidence="2" id="KW-1185">Reference proteome</keyword>
<sequence>MPLEQEQPRYFPTVDELAMPVLSEACIEQVALVLAAISPTMLDQPSSGCRTLYEVNHDPKVVRVDPAVELRQDHRYLLRTLHDGSDESFDKLWFKSKRLKGSGDSSLLLDLVKRLRDLEIDEDGDSLARSKHQKIAAEIFPNAARVQYYFFHSAVQKIDRELSIRRVSSQSRPVVGGFLRRFFETPEEASGIEIPELILVEAELYLASSINLCRVLRSVAQRIRRADAS</sequence>
<evidence type="ECO:0000313" key="1">
    <source>
        <dbReference type="EMBL" id="MCM2372999.1"/>
    </source>
</evidence>
<name>A0ABT0U8I6_9BACT</name>
<reference evidence="1 2" key="1">
    <citation type="journal article" date="2022" name="Syst. Appl. Microbiol.">
        <title>Rhodopirellula aestuarii sp. nov., a novel member of the genus Rhodopirellula isolated from brackish sediments collected in the Tagus River estuary, Portugal.</title>
        <authorList>
            <person name="Vitorino I.R."/>
            <person name="Klimek D."/>
            <person name="Calusinska M."/>
            <person name="Lobo-da-Cunha A."/>
            <person name="Vasconcelos V."/>
            <person name="Lage O.M."/>
        </authorList>
    </citation>
    <scope>NUCLEOTIDE SEQUENCE [LARGE SCALE GENOMIC DNA]</scope>
    <source>
        <strain evidence="1 2">ICT_H3.1</strain>
    </source>
</reference>
<accession>A0ABT0U8I6</accession>
<dbReference type="EMBL" id="JAMQBK010000059">
    <property type="protein sequence ID" value="MCM2372999.1"/>
    <property type="molecule type" value="Genomic_DNA"/>
</dbReference>
<gene>
    <name evidence="1" type="ORF">NB063_20495</name>
</gene>
<protein>
    <submittedName>
        <fullName evidence="1">Uncharacterized protein</fullName>
    </submittedName>
</protein>
<evidence type="ECO:0000313" key="2">
    <source>
        <dbReference type="Proteomes" id="UP001202961"/>
    </source>
</evidence>